<name>A0A1G9Z092_9SPHI</name>
<dbReference type="SUPFAM" id="SSF51658">
    <property type="entry name" value="Xylose isomerase-like"/>
    <property type="match status" value="1"/>
</dbReference>
<accession>A0A1G9Z092</accession>
<gene>
    <name evidence="1" type="ORF">SAMN05421820_106304</name>
</gene>
<dbReference type="AlphaFoldDB" id="A0A1G9Z092"/>
<dbReference type="RefSeq" id="WP_074609614.1">
    <property type="nucleotide sequence ID" value="NZ_FNGY01000006.1"/>
</dbReference>
<evidence type="ECO:0000313" key="1">
    <source>
        <dbReference type="EMBL" id="SDN14819.1"/>
    </source>
</evidence>
<organism evidence="1 2">
    <name type="scientific">Pedobacter steynii</name>
    <dbReference type="NCBI Taxonomy" id="430522"/>
    <lineage>
        <taxon>Bacteria</taxon>
        <taxon>Pseudomonadati</taxon>
        <taxon>Bacteroidota</taxon>
        <taxon>Sphingobacteriia</taxon>
        <taxon>Sphingobacteriales</taxon>
        <taxon>Sphingobacteriaceae</taxon>
        <taxon>Pedobacter</taxon>
    </lineage>
</organism>
<dbReference type="OrthoDB" id="2555274at2"/>
<keyword evidence="2" id="KW-1185">Reference proteome</keyword>
<dbReference type="InterPro" id="IPR036237">
    <property type="entry name" value="Xyl_isomerase-like_sf"/>
</dbReference>
<protein>
    <recommendedName>
        <fullName evidence="3">Xylose isomerase</fullName>
    </recommendedName>
</protein>
<sequence length="286" mass="33653">MELNFFCPRWGTEHIKLNEFFKQAKLQGYDGIEYAIPGDLPISMIDEIFNLAAKEDLLLIVQHYDTNETDYHKHGDIYNSWLWKMKDYKPLKINSQTGKDFFTFRENASLINAARKFSQDTGIKVYHETHRNKFSFAAHITKEYLLNIPDLQITLDASHWVCVAESFLENQQDAMQLAIERTEHIHARVGYEEGPQVPDPRVPEWQHALNVHLSWWDKVAERKRREGADAMLTITPEFGPFPYMVSMPFTQQPITNQWEVNAYMMQILRERYCSGFQHHDIQGKKI</sequence>
<evidence type="ECO:0000313" key="2">
    <source>
        <dbReference type="Proteomes" id="UP000183200"/>
    </source>
</evidence>
<dbReference type="Proteomes" id="UP000183200">
    <property type="component" value="Unassembled WGS sequence"/>
</dbReference>
<reference evidence="2" key="1">
    <citation type="submission" date="2016-10" db="EMBL/GenBank/DDBJ databases">
        <authorList>
            <person name="Varghese N."/>
            <person name="Submissions S."/>
        </authorList>
    </citation>
    <scope>NUCLEOTIDE SEQUENCE [LARGE SCALE GENOMIC DNA]</scope>
    <source>
        <strain evidence="2">DSM 19110</strain>
    </source>
</reference>
<dbReference type="EMBL" id="FNGY01000006">
    <property type="protein sequence ID" value="SDN14819.1"/>
    <property type="molecule type" value="Genomic_DNA"/>
</dbReference>
<evidence type="ECO:0008006" key="3">
    <source>
        <dbReference type="Google" id="ProtNLM"/>
    </source>
</evidence>
<dbReference type="Gene3D" id="3.20.20.150">
    <property type="entry name" value="Divalent-metal-dependent TIM barrel enzymes"/>
    <property type="match status" value="1"/>
</dbReference>
<proteinExistence type="predicted"/>